<feature type="transmembrane region" description="Helical" evidence="7">
    <location>
        <begin position="51"/>
        <end position="74"/>
    </location>
</feature>
<dbReference type="Pfam" id="PF02687">
    <property type="entry name" value="FtsX"/>
    <property type="match status" value="1"/>
</dbReference>
<comment type="caution">
    <text evidence="9">The sequence shown here is derived from an EMBL/GenBank/DDBJ whole genome shotgun (WGS) entry which is preliminary data.</text>
</comment>
<evidence type="ECO:0000256" key="5">
    <source>
        <dbReference type="ARBA" id="ARBA00023136"/>
    </source>
</evidence>
<comment type="subcellular location">
    <subcellularLocation>
        <location evidence="1">Cell membrane</location>
        <topology evidence="1">Multi-pass membrane protein</topology>
    </subcellularLocation>
</comment>
<evidence type="ECO:0000313" key="10">
    <source>
        <dbReference type="Proteomes" id="UP000319525"/>
    </source>
</evidence>
<keyword evidence="4 7" id="KW-1133">Transmembrane helix</keyword>
<proteinExistence type="inferred from homology"/>
<evidence type="ECO:0000256" key="6">
    <source>
        <dbReference type="ARBA" id="ARBA00038076"/>
    </source>
</evidence>
<dbReference type="AlphaFoldDB" id="A0A4Y3QP94"/>
<keyword evidence="3 7" id="KW-0812">Transmembrane</keyword>
<evidence type="ECO:0000256" key="7">
    <source>
        <dbReference type="SAM" id="Phobius"/>
    </source>
</evidence>
<dbReference type="GO" id="GO:0005886">
    <property type="term" value="C:plasma membrane"/>
    <property type="evidence" value="ECO:0007669"/>
    <property type="project" value="UniProtKB-SubCell"/>
</dbReference>
<dbReference type="GO" id="GO:0022857">
    <property type="term" value="F:transmembrane transporter activity"/>
    <property type="evidence" value="ECO:0007669"/>
    <property type="project" value="TreeGrafter"/>
</dbReference>
<keyword evidence="5 7" id="KW-0472">Membrane</keyword>
<dbReference type="PANTHER" id="PTHR30572">
    <property type="entry name" value="MEMBRANE COMPONENT OF TRANSPORTER-RELATED"/>
    <property type="match status" value="1"/>
</dbReference>
<evidence type="ECO:0000256" key="4">
    <source>
        <dbReference type="ARBA" id="ARBA00022989"/>
    </source>
</evidence>
<keyword evidence="2" id="KW-1003">Cell membrane</keyword>
<accession>A0A4Y3QP94</accession>
<dbReference type="InterPro" id="IPR003838">
    <property type="entry name" value="ABC3_permease_C"/>
</dbReference>
<name>A0A4Y3QP94_MICTE</name>
<feature type="domain" description="ABC3 transporter permease C-terminal" evidence="8">
    <location>
        <begin position="52"/>
        <end position="165"/>
    </location>
</feature>
<dbReference type="Proteomes" id="UP000319525">
    <property type="component" value="Unassembled WGS sequence"/>
</dbReference>
<sequence>MLLTAAGAAQQVARQVPIAVNPYSPETVSVQAPSDAKGLRVKIEQGVQTTLIAFSILAIVVAVAALTNAMLLAVTARRGEIGMRKALGARSRHVAWLLAAESAYVGAVGGAVGLALGFVAVLVITLTQQWTPVFDIRLGPLAVVAGIVIGILGGTTAVARAVRIRPADTLRQ</sequence>
<organism evidence="9 10">
    <name type="scientific">Microbacterium testaceum</name>
    <name type="common">Aureobacterium testaceum</name>
    <name type="synonym">Brevibacterium testaceum</name>
    <dbReference type="NCBI Taxonomy" id="2033"/>
    <lineage>
        <taxon>Bacteria</taxon>
        <taxon>Bacillati</taxon>
        <taxon>Actinomycetota</taxon>
        <taxon>Actinomycetes</taxon>
        <taxon>Micrococcales</taxon>
        <taxon>Microbacteriaceae</taxon>
        <taxon>Microbacterium</taxon>
    </lineage>
</organism>
<feature type="transmembrane region" description="Helical" evidence="7">
    <location>
        <begin position="138"/>
        <end position="162"/>
    </location>
</feature>
<evidence type="ECO:0000313" key="9">
    <source>
        <dbReference type="EMBL" id="GEB47286.1"/>
    </source>
</evidence>
<evidence type="ECO:0000256" key="1">
    <source>
        <dbReference type="ARBA" id="ARBA00004651"/>
    </source>
</evidence>
<evidence type="ECO:0000256" key="3">
    <source>
        <dbReference type="ARBA" id="ARBA00022692"/>
    </source>
</evidence>
<protein>
    <recommendedName>
        <fullName evidence="8">ABC3 transporter permease C-terminal domain-containing protein</fullName>
    </recommendedName>
</protein>
<gene>
    <name evidence="9" type="ORF">MTE01_32310</name>
</gene>
<dbReference type="PANTHER" id="PTHR30572:SF4">
    <property type="entry name" value="ABC TRANSPORTER PERMEASE YTRF"/>
    <property type="match status" value="1"/>
</dbReference>
<reference evidence="9 10" key="1">
    <citation type="submission" date="2019-06" db="EMBL/GenBank/DDBJ databases">
        <title>Whole genome shotgun sequence of Microbacterium testaceum NBRC 12675.</title>
        <authorList>
            <person name="Hosoyama A."/>
            <person name="Uohara A."/>
            <person name="Ohji S."/>
            <person name="Ichikawa N."/>
        </authorList>
    </citation>
    <scope>NUCLEOTIDE SEQUENCE [LARGE SCALE GENOMIC DNA]</scope>
    <source>
        <strain evidence="9 10">NBRC 12675</strain>
    </source>
</reference>
<evidence type="ECO:0000259" key="8">
    <source>
        <dbReference type="Pfam" id="PF02687"/>
    </source>
</evidence>
<evidence type="ECO:0000256" key="2">
    <source>
        <dbReference type="ARBA" id="ARBA00022475"/>
    </source>
</evidence>
<dbReference type="EMBL" id="BJML01000015">
    <property type="protein sequence ID" value="GEB47286.1"/>
    <property type="molecule type" value="Genomic_DNA"/>
</dbReference>
<dbReference type="InterPro" id="IPR050250">
    <property type="entry name" value="Macrolide_Exporter_MacB"/>
</dbReference>
<feature type="transmembrane region" description="Helical" evidence="7">
    <location>
        <begin position="95"/>
        <end position="126"/>
    </location>
</feature>
<comment type="similarity">
    <text evidence="6">Belongs to the ABC-4 integral membrane protein family.</text>
</comment>